<dbReference type="InterPro" id="IPR036553">
    <property type="entry name" value="RPTC_insert"/>
</dbReference>
<dbReference type="GO" id="GO:0005634">
    <property type="term" value="C:nucleus"/>
    <property type="evidence" value="ECO:0007669"/>
    <property type="project" value="TreeGrafter"/>
</dbReference>
<dbReference type="Pfam" id="PF01137">
    <property type="entry name" value="RTC"/>
    <property type="match status" value="1"/>
</dbReference>
<dbReference type="InterPro" id="IPR000228">
    <property type="entry name" value="RNA3'_term_phos_cyc"/>
</dbReference>
<dbReference type="OrthoDB" id="25029at2759"/>
<evidence type="ECO:0000313" key="2">
    <source>
        <dbReference type="EMBL" id="PKS09434.1"/>
    </source>
</evidence>
<name>A0A2N3NAI3_9PEZI</name>
<dbReference type="Gene3D" id="3.65.10.20">
    <property type="entry name" value="RNA 3'-terminal phosphate cyclase domain"/>
    <property type="match status" value="1"/>
</dbReference>
<dbReference type="STRING" id="41688.A0A2N3NAI3"/>
<dbReference type="AlphaFoldDB" id="A0A2N3NAI3"/>
<proteinExistence type="predicted"/>
<dbReference type="VEuPathDB" id="FungiDB:jhhlp_004049"/>
<feature type="domain" description="RNA 3'-terminal phosphate cyclase" evidence="1">
    <location>
        <begin position="18"/>
        <end position="354"/>
    </location>
</feature>
<keyword evidence="3" id="KW-1185">Reference proteome</keyword>
<dbReference type="Proteomes" id="UP000233524">
    <property type="component" value="Unassembled WGS sequence"/>
</dbReference>
<dbReference type="GO" id="GO:0003963">
    <property type="term" value="F:RNA-3'-phosphate cyclase activity"/>
    <property type="evidence" value="ECO:0007669"/>
    <property type="project" value="TreeGrafter"/>
</dbReference>
<dbReference type="SUPFAM" id="SSF55205">
    <property type="entry name" value="EPT/RTPC-like"/>
    <property type="match status" value="1"/>
</dbReference>
<dbReference type="PANTHER" id="PTHR11096:SF0">
    <property type="entry name" value="RNA 3'-TERMINAL PHOSPHATE CYCLASE"/>
    <property type="match status" value="1"/>
</dbReference>
<evidence type="ECO:0000259" key="1">
    <source>
        <dbReference type="Pfam" id="PF01137"/>
    </source>
</evidence>
<dbReference type="InParanoid" id="A0A2N3NAI3"/>
<dbReference type="EMBL" id="NLAX01000010">
    <property type="protein sequence ID" value="PKS09434.1"/>
    <property type="molecule type" value="Genomic_DNA"/>
</dbReference>
<gene>
    <name evidence="2" type="ORF">jhhlp_004049</name>
</gene>
<dbReference type="PANTHER" id="PTHR11096">
    <property type="entry name" value="RNA 3' TERMINAL PHOSPHATE CYCLASE"/>
    <property type="match status" value="1"/>
</dbReference>
<accession>A0A2N3NAI3</accession>
<sequence length="430" mass="46248">MVGQRRRKVPLLLDGRTGEGGGQLVRIAVALSAVTGQPIRIVNVRGNRASSRRVGKHGSVQVTGGGLKHQHVAAIKFLAEVTAAEVEGLAVGSKTLTFIPTLPPTALLKRNFKIVPDSSGASTMLTFQAMLPFLLYAGDESGSPIELELHGGTNTTMSLSYDYMDQVLMPTLEDRFGIRVERELKSRGWVYGPPSRGCVSIRVYPLARGTPLTPIAPKKPLGDPSDYELRTVDVTVIVPLRLQETLQTALAQSIGDLFPNAEVNFAKVEDSGHGTRIYVLLVGKSSAGLRWGRDILYAVSKNNKETSATLSENIARLVAKGLFKEVEAKGQVDQHLQDQLVCYQALAAGESSFPRRDPEPADASAKLDSLAGKVRDIDIEGGASDDTLSEPFGHGTLHSKTARWITRCLLPATKFHDMGDVVSGAGISFT</sequence>
<evidence type="ECO:0000313" key="3">
    <source>
        <dbReference type="Proteomes" id="UP000233524"/>
    </source>
</evidence>
<dbReference type="InterPro" id="IPR023797">
    <property type="entry name" value="RNA3'_phos_cyclase_dom"/>
</dbReference>
<dbReference type="InterPro" id="IPR037136">
    <property type="entry name" value="RNA3'_phos_cyclase_dom_sf"/>
</dbReference>
<dbReference type="InterPro" id="IPR013792">
    <property type="entry name" value="RNA3'P_cycl/enolpyr_Trfase_a/b"/>
</dbReference>
<organism evidence="2 3">
    <name type="scientific">Lomentospora prolificans</name>
    <dbReference type="NCBI Taxonomy" id="41688"/>
    <lineage>
        <taxon>Eukaryota</taxon>
        <taxon>Fungi</taxon>
        <taxon>Dikarya</taxon>
        <taxon>Ascomycota</taxon>
        <taxon>Pezizomycotina</taxon>
        <taxon>Sordariomycetes</taxon>
        <taxon>Hypocreomycetidae</taxon>
        <taxon>Microascales</taxon>
        <taxon>Microascaceae</taxon>
        <taxon>Lomentospora</taxon>
    </lineage>
</organism>
<dbReference type="GO" id="GO:0006396">
    <property type="term" value="P:RNA processing"/>
    <property type="evidence" value="ECO:0007669"/>
    <property type="project" value="InterPro"/>
</dbReference>
<dbReference type="Gene3D" id="3.30.360.20">
    <property type="entry name" value="RNA 3'-terminal phosphate cyclase, insert domain"/>
    <property type="match status" value="1"/>
</dbReference>
<reference evidence="2 3" key="1">
    <citation type="journal article" date="2017" name="G3 (Bethesda)">
        <title>First Draft Genome Sequence of the Pathogenic Fungus Lomentospora prolificans (Formerly Scedosporium prolificans).</title>
        <authorList>
            <person name="Luo R."/>
            <person name="Zimin A."/>
            <person name="Workman R."/>
            <person name="Fan Y."/>
            <person name="Pertea G."/>
            <person name="Grossman N."/>
            <person name="Wear M.P."/>
            <person name="Jia B."/>
            <person name="Miller H."/>
            <person name="Casadevall A."/>
            <person name="Timp W."/>
            <person name="Zhang S.X."/>
            <person name="Salzberg S.L."/>
        </authorList>
    </citation>
    <scope>NUCLEOTIDE SEQUENCE [LARGE SCALE GENOMIC DNA]</scope>
    <source>
        <strain evidence="2 3">JHH-5317</strain>
    </source>
</reference>
<protein>
    <recommendedName>
        <fullName evidence="1">RNA 3'-terminal phosphate cyclase domain-containing protein</fullName>
    </recommendedName>
</protein>
<comment type="caution">
    <text evidence="2">The sequence shown here is derived from an EMBL/GenBank/DDBJ whole genome shotgun (WGS) entry which is preliminary data.</text>
</comment>